<dbReference type="Proteomes" id="UP000077248">
    <property type="component" value="Unassembled WGS sequence"/>
</dbReference>
<dbReference type="InterPro" id="IPR036052">
    <property type="entry name" value="TrpB-like_PALP_sf"/>
</dbReference>
<dbReference type="NCBIfam" id="NF006058">
    <property type="entry name" value="PRK08206.1"/>
    <property type="match status" value="1"/>
</dbReference>
<accession>A0A177D5Y1</accession>
<dbReference type="SUPFAM" id="SSF53686">
    <property type="entry name" value="Tryptophan synthase beta subunit-like PLP-dependent enzymes"/>
    <property type="match status" value="1"/>
</dbReference>
<evidence type="ECO:0000313" key="3">
    <source>
        <dbReference type="Proteomes" id="UP000077248"/>
    </source>
</evidence>
<dbReference type="VEuPathDB" id="FungiDB:CC77DRAFT_482323"/>
<reference evidence="2 3" key="1">
    <citation type="submission" date="2016-05" db="EMBL/GenBank/DDBJ databases">
        <title>Comparative analysis of secretome profiles of manganese(II)-oxidizing ascomycete fungi.</title>
        <authorList>
            <consortium name="DOE Joint Genome Institute"/>
            <person name="Zeiner C.A."/>
            <person name="Purvine S.O."/>
            <person name="Zink E.M."/>
            <person name="Wu S."/>
            <person name="Pasa-Tolic L."/>
            <person name="Chaput D.L."/>
            <person name="Haridas S."/>
            <person name="Grigoriev I.V."/>
            <person name="Santelli C.M."/>
            <person name="Hansel C.M."/>
        </authorList>
    </citation>
    <scope>NUCLEOTIDE SEQUENCE [LARGE SCALE GENOMIC DNA]</scope>
    <source>
        <strain evidence="2 3">SRC1lrK2f</strain>
    </source>
</reference>
<dbReference type="CDD" id="cd00640">
    <property type="entry name" value="Trp-synth-beta_II"/>
    <property type="match status" value="1"/>
</dbReference>
<dbReference type="PANTHER" id="PTHR42937:SF1">
    <property type="entry name" value="DIAMINOPROPIONATE AMMONIA-LYASE"/>
    <property type="match status" value="1"/>
</dbReference>
<gene>
    <name evidence="2" type="ORF">CC77DRAFT_482323</name>
</gene>
<name>A0A177D5Y1_ALTAL</name>
<dbReference type="PANTHER" id="PTHR42937">
    <property type="match status" value="1"/>
</dbReference>
<dbReference type="InterPro" id="IPR001926">
    <property type="entry name" value="TrpB-like_PALP"/>
</dbReference>
<evidence type="ECO:0000313" key="2">
    <source>
        <dbReference type="EMBL" id="OAG15123.1"/>
    </source>
</evidence>
<dbReference type="RefSeq" id="XP_018380544.1">
    <property type="nucleotide sequence ID" value="XM_018531842.1"/>
</dbReference>
<dbReference type="AlphaFoldDB" id="A0A177D5Y1"/>
<dbReference type="KEGG" id="aalt:CC77DRAFT_482323"/>
<keyword evidence="3" id="KW-1185">Reference proteome</keyword>
<dbReference type="Gene3D" id="3.40.50.1100">
    <property type="match status" value="2"/>
</dbReference>
<dbReference type="STRING" id="5599.A0A177D5Y1"/>
<evidence type="ECO:0000259" key="1">
    <source>
        <dbReference type="Pfam" id="PF00291"/>
    </source>
</evidence>
<sequence length="369" mass="39522">MFHNPSAASWEYPGPSANPTVEPFHRTLPDYSVTPLIPLPDLAKQLGLRHVLLKDESNRLGLPAFKILGASWAIHKAIASKCHLPLSATLDELGTAAREAGIELVACTEGNWGRAVSRMAKYLEIKAVVFVPGFMDEATQEKIRSEGAEVRVVDGDYDDSIAKAREEAEGKGAMLVMDVSWEGYEEIPQWVVEGYTTMLTETDAQLKAMHIPPVTHAIAACGVGSWAQAVTMHYKAPSNSPPASVITVEPSTAASLLASLSAGKITPIQTGHTICNGMNCGTTSTTAWDVLRKGVDLSVTVEDIHVHNDLLELHETGVRNGPCGAATLTALKKVCGDGETKRVLGLGEESVVVLFSTEGEREYEVPVDA</sequence>
<dbReference type="GeneID" id="29117436"/>
<dbReference type="Pfam" id="PF00291">
    <property type="entry name" value="PALP"/>
    <property type="match status" value="1"/>
</dbReference>
<dbReference type="OMA" id="IQDTAWE"/>
<feature type="domain" description="Tryptophan synthase beta chain-like PALP" evidence="1">
    <location>
        <begin position="30"/>
        <end position="341"/>
    </location>
</feature>
<protein>
    <submittedName>
        <fullName evidence="2">Tryptophan synthase beta subunit-like PLP-dependent enzyme</fullName>
    </submittedName>
</protein>
<organism evidence="2 3">
    <name type="scientific">Alternaria alternata</name>
    <name type="common">Alternaria rot fungus</name>
    <name type="synonym">Torula alternata</name>
    <dbReference type="NCBI Taxonomy" id="5599"/>
    <lineage>
        <taxon>Eukaryota</taxon>
        <taxon>Fungi</taxon>
        <taxon>Dikarya</taxon>
        <taxon>Ascomycota</taxon>
        <taxon>Pezizomycotina</taxon>
        <taxon>Dothideomycetes</taxon>
        <taxon>Pleosporomycetidae</taxon>
        <taxon>Pleosporales</taxon>
        <taxon>Pleosporineae</taxon>
        <taxon>Pleosporaceae</taxon>
        <taxon>Alternaria</taxon>
        <taxon>Alternaria sect. Alternaria</taxon>
        <taxon>Alternaria alternata complex</taxon>
    </lineage>
</organism>
<proteinExistence type="predicted"/>
<dbReference type="EMBL" id="KV441495">
    <property type="protein sequence ID" value="OAG15123.1"/>
    <property type="molecule type" value="Genomic_DNA"/>
</dbReference>